<dbReference type="OrthoDB" id="6506336at2759"/>
<sequence length="707" mass="82498">MEWQSPTDMDSAIDDHIDVSDQRIEEDMAIPLDENVLQANMSIPLDENALQANMIKNKIAMKLLLLKAQVNFTQSNFAKVYDILAFSLKNYNENILKILKTAIDGGVNDWDQVFQTMDHNNYLPDIRSESKQKMFYAQNLVPIPDFEQVHLGERNEISNGKQRKIQDYFQYMSPIKSLSSYLHHIDFDHIFENSNNSEPYNYKSFRDGKRYLSNDLQIYRQKNKNAFHLLLNADGVSITNPLGASCSKHRYYAFYYRVLDLEIETSSKPTDIIPILYVNENLIGIYGFDKILKKFIEDMKQLGSDDGVRRMIGGQVRNLKAIILAFTADTKAYHEVSNYFAAGGTIFCRRCTISRSERIESPSCETIARRDLEWYNRIEWNSLTEIRQRYYGVHGPCALNELPFFHITNNITFDYMHDILEGVANTDVMLFFATLYHCFSVGSDEMNTLIRGFDYGESEKRNIPVPNISNTMFGKPYNCLPKLKQKASQMGLLIRALPFIFINVRENIDENFPAMKLILKLNKILRICESPSLTEYSVTEIGELVRQHDELKWQKFPGCRKNKDHHLLHYSEMIQQYGPIFRLSCFNFEQANRLIVEQMNSTKNYRNVTFSLMKRQSILIAYSTADKFNSSNIQINHKYRGPIDEDLKFAIIQRIFFLEDKIHFVLKEIVTLEFDEILSAYVVEHSPTFLFTDISYMTFWTGKIKYE</sequence>
<dbReference type="PANTHER" id="PTHR31912">
    <property type="entry name" value="IP13529P"/>
    <property type="match status" value="1"/>
</dbReference>
<accession>A0A6P6Y6U8</accession>
<proteinExistence type="predicted"/>
<keyword evidence="1" id="KW-1185">Reference proteome</keyword>
<protein>
    <submittedName>
        <fullName evidence="2">Uncharacterized protein LOC113794332</fullName>
    </submittedName>
</protein>
<dbReference type="KEGG" id="dpte:113794332"/>
<name>A0A6P6Y6U8_DERPT</name>
<dbReference type="PANTHER" id="PTHR31912:SF34">
    <property type="entry name" value="NOTOCHORD-RELATED PROTEIN"/>
    <property type="match status" value="1"/>
</dbReference>
<dbReference type="RefSeq" id="XP_027200249.1">
    <property type="nucleotide sequence ID" value="XM_027344448.1"/>
</dbReference>
<dbReference type="InParanoid" id="A0A6P6Y6U8"/>
<evidence type="ECO:0000313" key="2">
    <source>
        <dbReference type="RefSeq" id="XP_027200249.1"/>
    </source>
</evidence>
<reference evidence="2" key="1">
    <citation type="submission" date="2025-08" db="UniProtKB">
        <authorList>
            <consortium name="RefSeq"/>
        </authorList>
    </citation>
    <scope>IDENTIFICATION</scope>
    <source>
        <strain evidence="2">Airmid</strain>
    </source>
</reference>
<organism evidence="1 2">
    <name type="scientific">Dermatophagoides pteronyssinus</name>
    <name type="common">European house dust mite</name>
    <dbReference type="NCBI Taxonomy" id="6956"/>
    <lineage>
        <taxon>Eukaryota</taxon>
        <taxon>Metazoa</taxon>
        <taxon>Ecdysozoa</taxon>
        <taxon>Arthropoda</taxon>
        <taxon>Chelicerata</taxon>
        <taxon>Arachnida</taxon>
        <taxon>Acari</taxon>
        <taxon>Acariformes</taxon>
        <taxon>Sarcoptiformes</taxon>
        <taxon>Astigmata</taxon>
        <taxon>Psoroptidia</taxon>
        <taxon>Analgoidea</taxon>
        <taxon>Pyroglyphidae</taxon>
        <taxon>Dermatophagoidinae</taxon>
        <taxon>Dermatophagoides</taxon>
    </lineage>
</organism>
<evidence type="ECO:0000313" key="1">
    <source>
        <dbReference type="Proteomes" id="UP000515146"/>
    </source>
</evidence>
<gene>
    <name evidence="2" type="primary">LOC113794332</name>
</gene>
<dbReference type="Proteomes" id="UP000515146">
    <property type="component" value="Unplaced"/>
</dbReference>
<dbReference type="AlphaFoldDB" id="A0A6P6Y6U8"/>